<name>A0ABW0QPP5_9GAMM</name>
<dbReference type="InterPro" id="IPR049492">
    <property type="entry name" value="BD-FAE-like_dom"/>
</dbReference>
<organism evidence="4 5">
    <name type="scientific">Rhodanobacter ginsengisoli</name>
    <dbReference type="NCBI Taxonomy" id="418646"/>
    <lineage>
        <taxon>Bacteria</taxon>
        <taxon>Pseudomonadati</taxon>
        <taxon>Pseudomonadota</taxon>
        <taxon>Gammaproteobacteria</taxon>
        <taxon>Lysobacterales</taxon>
        <taxon>Rhodanobacteraceae</taxon>
        <taxon>Rhodanobacter</taxon>
    </lineage>
</organism>
<evidence type="ECO:0000313" key="4">
    <source>
        <dbReference type="EMBL" id="MFC5526147.1"/>
    </source>
</evidence>
<accession>A0ABW0QPP5</accession>
<dbReference type="InterPro" id="IPR029058">
    <property type="entry name" value="AB_hydrolase_fold"/>
</dbReference>
<evidence type="ECO:0000313" key="5">
    <source>
        <dbReference type="Proteomes" id="UP001596114"/>
    </source>
</evidence>
<evidence type="ECO:0000256" key="2">
    <source>
        <dbReference type="SAM" id="SignalP"/>
    </source>
</evidence>
<feature type="chain" id="PRO_5046164090" evidence="2">
    <location>
        <begin position="27"/>
        <end position="317"/>
    </location>
</feature>
<proteinExistence type="predicted"/>
<dbReference type="Pfam" id="PF20434">
    <property type="entry name" value="BD-FAE"/>
    <property type="match status" value="1"/>
</dbReference>
<comment type="caution">
    <text evidence="4">The sequence shown here is derived from an EMBL/GenBank/DDBJ whole genome shotgun (WGS) entry which is preliminary data.</text>
</comment>
<reference evidence="5" key="1">
    <citation type="journal article" date="2019" name="Int. J. Syst. Evol. Microbiol.">
        <title>The Global Catalogue of Microorganisms (GCM) 10K type strain sequencing project: providing services to taxonomists for standard genome sequencing and annotation.</title>
        <authorList>
            <consortium name="The Broad Institute Genomics Platform"/>
            <consortium name="The Broad Institute Genome Sequencing Center for Infectious Disease"/>
            <person name="Wu L."/>
            <person name="Ma J."/>
        </authorList>
    </citation>
    <scope>NUCLEOTIDE SEQUENCE [LARGE SCALE GENOMIC DNA]</scope>
    <source>
        <strain evidence="5">CGMCC 1.16619</strain>
    </source>
</reference>
<protein>
    <submittedName>
        <fullName evidence="4">Alpha/beta hydrolase</fullName>
    </submittedName>
</protein>
<keyword evidence="1 4" id="KW-0378">Hydrolase</keyword>
<dbReference type="InterPro" id="IPR050300">
    <property type="entry name" value="GDXG_lipolytic_enzyme"/>
</dbReference>
<dbReference type="SUPFAM" id="SSF53474">
    <property type="entry name" value="alpha/beta-Hydrolases"/>
    <property type="match status" value="1"/>
</dbReference>
<keyword evidence="5" id="KW-1185">Reference proteome</keyword>
<sequence>MESHRNLIACCIAWLCLALVSPASFAQTGRWRGESGEAASLPSGTRVVRDVAYGSDPRQRFDVYAPAHADRAPVILLVHGGGWRRGDKAMPGVIKNKIARWVPRGFIVISTDYRMRPDTAPLQQARDVARALALAQGRAVEWGGDANRFVLMGHSAGAHLVALLSAEPALARAQGARPWLGTVSLDSGSLDVVQTMRGRHFPLFDQAFGADPADWLAASPLQQMRGQIVPLLAVCSSRRRDSCPQADAFVARARSFGSRASVLREDLSHGEINRQLGLPSDYTSRVETFLGSLDPAVARLLDERTQRLAALPVVIGR</sequence>
<dbReference type="RefSeq" id="WP_377319692.1">
    <property type="nucleotide sequence ID" value="NZ_JBHSNF010000002.1"/>
</dbReference>
<dbReference type="Proteomes" id="UP001596114">
    <property type="component" value="Unassembled WGS sequence"/>
</dbReference>
<dbReference type="Gene3D" id="3.40.50.1820">
    <property type="entry name" value="alpha/beta hydrolase"/>
    <property type="match status" value="1"/>
</dbReference>
<gene>
    <name evidence="4" type="ORF">ACFPPA_10370</name>
</gene>
<dbReference type="PANTHER" id="PTHR48081:SF33">
    <property type="entry name" value="KYNURENINE FORMAMIDASE"/>
    <property type="match status" value="1"/>
</dbReference>
<feature type="signal peptide" evidence="2">
    <location>
        <begin position="1"/>
        <end position="26"/>
    </location>
</feature>
<dbReference type="PANTHER" id="PTHR48081">
    <property type="entry name" value="AB HYDROLASE SUPERFAMILY PROTEIN C4A8.06C"/>
    <property type="match status" value="1"/>
</dbReference>
<evidence type="ECO:0000259" key="3">
    <source>
        <dbReference type="Pfam" id="PF20434"/>
    </source>
</evidence>
<evidence type="ECO:0000256" key="1">
    <source>
        <dbReference type="ARBA" id="ARBA00022801"/>
    </source>
</evidence>
<dbReference type="GO" id="GO:0016787">
    <property type="term" value="F:hydrolase activity"/>
    <property type="evidence" value="ECO:0007669"/>
    <property type="project" value="UniProtKB-KW"/>
</dbReference>
<feature type="domain" description="BD-FAE-like" evidence="3">
    <location>
        <begin position="62"/>
        <end position="165"/>
    </location>
</feature>
<dbReference type="EMBL" id="JBHSNF010000002">
    <property type="protein sequence ID" value="MFC5526147.1"/>
    <property type="molecule type" value="Genomic_DNA"/>
</dbReference>
<keyword evidence="2" id="KW-0732">Signal</keyword>